<dbReference type="PANTHER" id="PTHR43289">
    <property type="entry name" value="MITOGEN-ACTIVATED PROTEIN KINASE KINASE KINASE 20-RELATED"/>
    <property type="match status" value="1"/>
</dbReference>
<dbReference type="PROSITE" id="PS50082">
    <property type="entry name" value="WD_REPEATS_2"/>
    <property type="match status" value="2"/>
</dbReference>
<dbReference type="RefSeq" id="WP_151971755.1">
    <property type="nucleotide sequence ID" value="NZ_AP019860.1"/>
</dbReference>
<dbReference type="PANTHER" id="PTHR43289:SF34">
    <property type="entry name" value="SERINE_THREONINE-PROTEIN KINASE YBDM-RELATED"/>
    <property type="match status" value="1"/>
</dbReference>
<dbReference type="InterPro" id="IPR011047">
    <property type="entry name" value="Quinoprotein_ADH-like_sf"/>
</dbReference>
<dbReference type="GO" id="GO:0004674">
    <property type="term" value="F:protein serine/threonine kinase activity"/>
    <property type="evidence" value="ECO:0007669"/>
    <property type="project" value="TreeGrafter"/>
</dbReference>
<evidence type="ECO:0000256" key="7">
    <source>
        <dbReference type="PROSITE-ProRule" id="PRU00221"/>
    </source>
</evidence>
<feature type="region of interest" description="Disordered" evidence="10">
    <location>
        <begin position="85"/>
        <end position="136"/>
    </location>
</feature>
<dbReference type="AlphaFoldDB" id="A0A5S9F726"/>
<dbReference type="InterPro" id="IPR001680">
    <property type="entry name" value="WD40_rpt"/>
</dbReference>
<dbReference type="SMART" id="SM00320">
    <property type="entry name" value="WD40"/>
    <property type="match status" value="8"/>
</dbReference>
<keyword evidence="9" id="KW-0175">Coiled coil</keyword>
<dbReference type="InterPro" id="IPR008271">
    <property type="entry name" value="Ser/Thr_kinase_AS"/>
</dbReference>
<keyword evidence="5 12" id="KW-0418">Kinase</keyword>
<evidence type="ECO:0000256" key="1">
    <source>
        <dbReference type="ARBA" id="ARBA00022574"/>
    </source>
</evidence>
<dbReference type="SUPFAM" id="SSF56112">
    <property type="entry name" value="Protein kinase-like (PK-like)"/>
    <property type="match status" value="1"/>
</dbReference>
<dbReference type="InterPro" id="IPR017441">
    <property type="entry name" value="Protein_kinase_ATP_BS"/>
</dbReference>
<dbReference type="PROSITE" id="PS00108">
    <property type="entry name" value="PROTEIN_KINASE_ST"/>
    <property type="match status" value="1"/>
</dbReference>
<evidence type="ECO:0000256" key="8">
    <source>
        <dbReference type="PROSITE-ProRule" id="PRU10141"/>
    </source>
</evidence>
<dbReference type="Gene3D" id="1.10.510.10">
    <property type="entry name" value="Transferase(Phosphotransferase) domain 1"/>
    <property type="match status" value="1"/>
</dbReference>
<dbReference type="Pfam" id="PF00400">
    <property type="entry name" value="WD40"/>
    <property type="match status" value="3"/>
</dbReference>
<keyword evidence="6 8" id="KW-0067">ATP-binding</keyword>
<evidence type="ECO:0000313" key="13">
    <source>
        <dbReference type="Proteomes" id="UP000326354"/>
    </source>
</evidence>
<feature type="repeat" description="WD" evidence="7">
    <location>
        <begin position="1105"/>
        <end position="1137"/>
    </location>
</feature>
<dbReference type="PROSITE" id="PS50011">
    <property type="entry name" value="PROTEIN_KINASE_DOM"/>
    <property type="match status" value="1"/>
</dbReference>
<feature type="domain" description="Protein kinase" evidence="11">
    <location>
        <begin position="146"/>
        <end position="402"/>
    </location>
</feature>
<organism evidence="12 13">
    <name type="scientific">Uabimicrobium amorphum</name>
    <dbReference type="NCBI Taxonomy" id="2596890"/>
    <lineage>
        <taxon>Bacteria</taxon>
        <taxon>Pseudomonadati</taxon>
        <taxon>Planctomycetota</taxon>
        <taxon>Candidatus Uabimicrobiia</taxon>
        <taxon>Candidatus Uabimicrobiales</taxon>
        <taxon>Candidatus Uabimicrobiaceae</taxon>
        <taxon>Candidatus Uabimicrobium</taxon>
    </lineage>
</organism>
<feature type="binding site" evidence="8">
    <location>
        <position position="175"/>
    </location>
    <ligand>
        <name>ATP</name>
        <dbReference type="ChEBI" id="CHEBI:30616"/>
    </ligand>
</feature>
<dbReference type="InterPro" id="IPR015943">
    <property type="entry name" value="WD40/YVTN_repeat-like_dom_sf"/>
</dbReference>
<dbReference type="Gene3D" id="2.130.10.10">
    <property type="entry name" value="YVTN repeat-like/Quinoprotein amine dehydrogenase"/>
    <property type="match status" value="3"/>
</dbReference>
<dbReference type="SMART" id="SM00220">
    <property type="entry name" value="S_TKc"/>
    <property type="match status" value="1"/>
</dbReference>
<gene>
    <name evidence="12" type="ORF">UABAM_06168</name>
</gene>
<feature type="coiled-coil region" evidence="9">
    <location>
        <begin position="453"/>
        <end position="487"/>
    </location>
</feature>
<keyword evidence="2" id="KW-0808">Transferase</keyword>
<dbReference type="Pfam" id="PF00069">
    <property type="entry name" value="Pkinase"/>
    <property type="match status" value="1"/>
</dbReference>
<dbReference type="SUPFAM" id="SSF50998">
    <property type="entry name" value="Quinoprotein alcohol dehydrogenase-like"/>
    <property type="match status" value="1"/>
</dbReference>
<evidence type="ECO:0000256" key="5">
    <source>
        <dbReference type="ARBA" id="ARBA00022777"/>
    </source>
</evidence>
<evidence type="ECO:0000259" key="11">
    <source>
        <dbReference type="PROSITE" id="PS50011"/>
    </source>
</evidence>
<name>A0A5S9F726_UABAM</name>
<dbReference type="PROSITE" id="PS00107">
    <property type="entry name" value="PROTEIN_KINASE_ATP"/>
    <property type="match status" value="1"/>
</dbReference>
<dbReference type="PROSITE" id="PS50294">
    <property type="entry name" value="WD_REPEATS_REGION"/>
    <property type="match status" value="2"/>
</dbReference>
<evidence type="ECO:0000256" key="10">
    <source>
        <dbReference type="SAM" id="MobiDB-lite"/>
    </source>
</evidence>
<evidence type="ECO:0000256" key="4">
    <source>
        <dbReference type="ARBA" id="ARBA00022741"/>
    </source>
</evidence>
<dbReference type="GO" id="GO:0005524">
    <property type="term" value="F:ATP binding"/>
    <property type="evidence" value="ECO:0007669"/>
    <property type="project" value="UniProtKB-UniRule"/>
</dbReference>
<dbReference type="Proteomes" id="UP000326354">
    <property type="component" value="Chromosome"/>
</dbReference>
<dbReference type="InterPro" id="IPR019775">
    <property type="entry name" value="WD40_repeat_CS"/>
</dbReference>
<evidence type="ECO:0000256" key="6">
    <source>
        <dbReference type="ARBA" id="ARBA00022840"/>
    </source>
</evidence>
<keyword evidence="4 8" id="KW-0547">Nucleotide-binding</keyword>
<accession>A0A5S9F726</accession>
<dbReference type="OrthoDB" id="500858at2"/>
<dbReference type="Gene3D" id="3.30.200.20">
    <property type="entry name" value="Phosphorylase Kinase, domain 1"/>
    <property type="match status" value="1"/>
</dbReference>
<evidence type="ECO:0000256" key="2">
    <source>
        <dbReference type="ARBA" id="ARBA00022679"/>
    </source>
</evidence>
<feature type="repeat" description="WD" evidence="7">
    <location>
        <begin position="640"/>
        <end position="681"/>
    </location>
</feature>
<dbReference type="EMBL" id="AP019860">
    <property type="protein sequence ID" value="BBM87753.1"/>
    <property type="molecule type" value="Genomic_DNA"/>
</dbReference>
<evidence type="ECO:0000256" key="3">
    <source>
        <dbReference type="ARBA" id="ARBA00022737"/>
    </source>
</evidence>
<feature type="compositionally biased region" description="Polar residues" evidence="10">
    <location>
        <begin position="90"/>
        <end position="135"/>
    </location>
</feature>
<dbReference type="PROSITE" id="PS00678">
    <property type="entry name" value="WD_REPEATS_1"/>
    <property type="match status" value="1"/>
</dbReference>
<dbReference type="KEGG" id="uam:UABAM_06168"/>
<proteinExistence type="predicted"/>
<keyword evidence="13" id="KW-1185">Reference proteome</keyword>
<keyword evidence="3" id="KW-0677">Repeat</keyword>
<evidence type="ECO:0000256" key="9">
    <source>
        <dbReference type="SAM" id="Coils"/>
    </source>
</evidence>
<dbReference type="CDD" id="cd14014">
    <property type="entry name" value="STKc_PknB_like"/>
    <property type="match status" value="1"/>
</dbReference>
<evidence type="ECO:0000313" key="12">
    <source>
        <dbReference type="EMBL" id="BBM87753.1"/>
    </source>
</evidence>
<protein>
    <submittedName>
        <fullName evidence="12">Protein kinase</fullName>
    </submittedName>
</protein>
<reference evidence="12 13" key="1">
    <citation type="submission" date="2019-08" db="EMBL/GenBank/DDBJ databases">
        <title>Complete genome sequence of Candidatus Uab amorphum.</title>
        <authorList>
            <person name="Shiratori T."/>
            <person name="Suzuki S."/>
            <person name="Kakizawa Y."/>
            <person name="Ishida K."/>
        </authorList>
    </citation>
    <scope>NUCLEOTIDE SEQUENCE [LARGE SCALE GENOMIC DNA]</scope>
    <source>
        <strain evidence="12 13">SRT547</strain>
    </source>
</reference>
<sequence>MTPQEKLFIQIAFNKKYIDEAAIQQAILWQNQYSQRGLSVSLPQVLLQSKLLSPEQMQDIQTEYTFRTSTIPPLSAVEKDKPALGPVSAIGSNDPVSAIGSNDPVSAIGSNKYPTNQSRESGIHRSSQASATSKTFKPGDKVFNHYTVGKELGRGGMGIVYKAYDTKLKRTVALKLLLSQQVSPVQQERFTREAEAMAQLNHPNIIKIHEIGHSPQSFFTMEYIPGKTFSQHIIENDMDLQKRLCIVRDAALAIHYIHKKGYVHRDIKPANIMIDENKEPKVMDFGLVKFDDSNLSQASDVLGTPVFMPPEQLGAGEVDRRSDVYSLGATLYQALTERPPFQGDTPFNIMFQVTTKEPIPLRQLNPDIPVQLEAICLRCLEKKKHHRYNTAKELASDLDNYLNGKPIIARPPTQMDLARKWVWQNKVKTSIFLVILSLCIFSGYYWQQAAQSAKQADVNRKDAEKKAIEAKEQRDLAELRAEEARESSYYLAVTLSNEYLKENNLAGIGTYMDKFHNEDFAHLKNWEWGWISDSVNLSQSKTILEDAGHRYCVFSSGIYQHYVAICGSGYMNLLNIHTKKSHFLDVQKGNSKNPKEQIEKVKHCHFNSDGSLLVYSSEHGIIRLYSVKTKKLLRTFRHGVVSDENEISCCRFSRNSKWLVSGDHNHVVKVWNIRTGKSVNTLVVKKRVMYCCFIDNDTKVLCLERDGIITIWDFKKDKKLKGDIGIVECEFNDLGYFKGQQILATCTAKQVNIWNVRDLLSRKPQAIFAKNANREFLDIKLYKDKIFVVDNNVIKRFDIKSGKLDKVLRDGRNFSCIAPHTNGRYLISCQAGEKKSFTSLWDLQKEHPVAIKKRDQVCFAKFSTQGNKFIVGNKRCELEVYDFDKKFVDTRNRITRGESFKHTTLSLEGLSDGIMSEKYVVLAVKKLFGRSKDLLNVYDRKSRELVYAIRKPRGVDNTKNKVEIVNCLLSPTNESQLAVVSNEYFLMWDISQKKEIFHKAIASLVKKQGGANPESLHLAYRPDGKQIAIVGEFRDILFINCEEQIPSWEYSLLVNERVNIKPRITHCTYSPDGKLLAVCSEKKTVRIYFLNPETKRFDQGNCIVLQGHDREVLCCAFSPDGKRLISGGKDQTLLLWNTDFKYDAPGKVQKASHHYLPLLALEAHEKPIINCEFDKKGTRILSADEDSVYFWDITTQNANDR</sequence>
<keyword evidence="1 7" id="KW-0853">WD repeat</keyword>
<dbReference type="InterPro" id="IPR000719">
    <property type="entry name" value="Prot_kinase_dom"/>
</dbReference>
<dbReference type="InterPro" id="IPR011009">
    <property type="entry name" value="Kinase-like_dom_sf"/>
</dbReference>